<keyword evidence="2" id="KW-0472">Membrane</keyword>
<protein>
    <submittedName>
        <fullName evidence="3">Uncharacterized protein</fullName>
    </submittedName>
</protein>
<evidence type="ECO:0000313" key="4">
    <source>
        <dbReference type="Proteomes" id="UP000318288"/>
    </source>
</evidence>
<accession>A0A5C6F4V6</accession>
<evidence type="ECO:0000256" key="2">
    <source>
        <dbReference type="SAM" id="Phobius"/>
    </source>
</evidence>
<proteinExistence type="predicted"/>
<reference evidence="3 4" key="1">
    <citation type="submission" date="2019-02" db="EMBL/GenBank/DDBJ databases">
        <title>Deep-cultivation of Planctomycetes and their phenomic and genomic characterization uncovers novel biology.</title>
        <authorList>
            <person name="Wiegand S."/>
            <person name="Jogler M."/>
            <person name="Boedeker C."/>
            <person name="Pinto D."/>
            <person name="Vollmers J."/>
            <person name="Rivas-Marin E."/>
            <person name="Kohn T."/>
            <person name="Peeters S.H."/>
            <person name="Heuer A."/>
            <person name="Rast P."/>
            <person name="Oberbeckmann S."/>
            <person name="Bunk B."/>
            <person name="Jeske O."/>
            <person name="Meyerdierks A."/>
            <person name="Storesund J.E."/>
            <person name="Kallscheuer N."/>
            <person name="Luecker S."/>
            <person name="Lage O.M."/>
            <person name="Pohl T."/>
            <person name="Merkel B.J."/>
            <person name="Hornburger P."/>
            <person name="Mueller R.-W."/>
            <person name="Bruemmer F."/>
            <person name="Labrenz M."/>
            <person name="Spormann A.M."/>
            <person name="Op Den Camp H."/>
            <person name="Overmann J."/>
            <person name="Amann R."/>
            <person name="Jetten M.S.M."/>
            <person name="Mascher T."/>
            <person name="Medema M.H."/>
            <person name="Devos D.P."/>
            <person name="Kaster A.-K."/>
            <person name="Ovreas L."/>
            <person name="Rohde M."/>
            <person name="Galperin M.Y."/>
            <person name="Jogler C."/>
        </authorList>
    </citation>
    <scope>NUCLEOTIDE SEQUENCE [LARGE SCALE GENOMIC DNA]</scope>
    <source>
        <strain evidence="3 4">Poly51</strain>
    </source>
</reference>
<name>A0A5C6F4V6_9BACT</name>
<dbReference type="RefSeq" id="WP_146458706.1">
    <property type="nucleotide sequence ID" value="NZ_SJPW01000004.1"/>
</dbReference>
<feature type="transmembrane region" description="Helical" evidence="2">
    <location>
        <begin position="25"/>
        <end position="46"/>
    </location>
</feature>
<dbReference type="OrthoDB" id="7324894at2"/>
<sequence length="443" mass="49473">MQSQDETAVTARTNADRHPSYSKYLGQWLLVAPLLLSMVVAFNVSVDPYIRFATSRVEGWNAKKPKAIRQVRMTKAYGVARGNFKMLLLGNSRVDIGFDPSSSAMPSRFRPAYNLGQPGGGTELATQYLQHALVTQTPDAVLLGVDFLNFLRKPEHLIDASIDPTENEPSSAPDSRLLSRQGGPTPLAALKSRASDMVASTASLTALKDSMITVAEQRSPFTADMSDEGFNSGIAFRQLIRDEGQAALFRQKNIEYAQKCLTRVAPAMDRSTELLAVEAVLEACQSDDIHIDVFIHPYHADILEIFDEAGRWDDFERWKSSLTDLCNRYDVSLWDFSSYNSYTTEQTPTPKDKKTVMKWYWESGHYRCELGDQILSTIYSNSSVAARPVAKRPFAKRLTPQVFEDWIEAIRQGQQAYAQQFASSSQRARGLVQNLTAKADTSP</sequence>
<evidence type="ECO:0000256" key="1">
    <source>
        <dbReference type="SAM" id="MobiDB-lite"/>
    </source>
</evidence>
<keyword evidence="4" id="KW-1185">Reference proteome</keyword>
<keyword evidence="2" id="KW-1133">Transmembrane helix</keyword>
<feature type="region of interest" description="Disordered" evidence="1">
    <location>
        <begin position="161"/>
        <end position="186"/>
    </location>
</feature>
<evidence type="ECO:0000313" key="3">
    <source>
        <dbReference type="EMBL" id="TWU54491.1"/>
    </source>
</evidence>
<keyword evidence="2" id="KW-0812">Transmembrane</keyword>
<dbReference type="AlphaFoldDB" id="A0A5C6F4V6"/>
<dbReference type="Proteomes" id="UP000318288">
    <property type="component" value="Unassembled WGS sequence"/>
</dbReference>
<organism evidence="3 4">
    <name type="scientific">Rubripirellula tenax</name>
    <dbReference type="NCBI Taxonomy" id="2528015"/>
    <lineage>
        <taxon>Bacteria</taxon>
        <taxon>Pseudomonadati</taxon>
        <taxon>Planctomycetota</taxon>
        <taxon>Planctomycetia</taxon>
        <taxon>Pirellulales</taxon>
        <taxon>Pirellulaceae</taxon>
        <taxon>Rubripirellula</taxon>
    </lineage>
</organism>
<dbReference type="EMBL" id="SJPW01000004">
    <property type="protein sequence ID" value="TWU54491.1"/>
    <property type="molecule type" value="Genomic_DNA"/>
</dbReference>
<gene>
    <name evidence="3" type="ORF">Poly51_32100</name>
</gene>
<comment type="caution">
    <text evidence="3">The sequence shown here is derived from an EMBL/GenBank/DDBJ whole genome shotgun (WGS) entry which is preliminary data.</text>
</comment>